<dbReference type="Gene3D" id="3.30.565.10">
    <property type="entry name" value="Histidine kinase-like ATPase, C-terminal domain"/>
    <property type="match status" value="1"/>
</dbReference>
<dbReference type="InterPro" id="IPR005467">
    <property type="entry name" value="His_kinase_dom"/>
</dbReference>
<evidence type="ECO:0000259" key="13">
    <source>
        <dbReference type="PROSITE" id="PS50885"/>
    </source>
</evidence>
<keyword evidence="4" id="KW-0597">Phosphoprotein</keyword>
<evidence type="ECO:0000259" key="12">
    <source>
        <dbReference type="PROSITE" id="PS50109"/>
    </source>
</evidence>
<dbReference type="InterPro" id="IPR003661">
    <property type="entry name" value="HisK_dim/P_dom"/>
</dbReference>
<evidence type="ECO:0000313" key="15">
    <source>
        <dbReference type="Proteomes" id="UP000546701"/>
    </source>
</evidence>
<dbReference type="InterPro" id="IPR036097">
    <property type="entry name" value="HisK_dim/P_sf"/>
</dbReference>
<evidence type="ECO:0000256" key="7">
    <source>
        <dbReference type="ARBA" id="ARBA00022777"/>
    </source>
</evidence>
<dbReference type="RefSeq" id="WP_157177553.1">
    <property type="nucleotide sequence ID" value="NZ_BMJP01000001.1"/>
</dbReference>
<dbReference type="SMART" id="SM00304">
    <property type="entry name" value="HAMP"/>
    <property type="match status" value="1"/>
</dbReference>
<dbReference type="InterPro" id="IPR025908">
    <property type="entry name" value="Sensor_TM1"/>
</dbReference>
<accession>A0A7W9F2A1</accession>
<comment type="caution">
    <text evidence="14">The sequence shown here is derived from an EMBL/GenBank/DDBJ whole genome shotgun (WGS) entry which is preliminary data.</text>
</comment>
<dbReference type="PROSITE" id="PS50109">
    <property type="entry name" value="HIS_KIN"/>
    <property type="match status" value="1"/>
</dbReference>
<keyword evidence="8 11" id="KW-1133">Transmembrane helix</keyword>
<dbReference type="InterPro" id="IPR036890">
    <property type="entry name" value="HATPase_C_sf"/>
</dbReference>
<dbReference type="CDD" id="cd00082">
    <property type="entry name" value="HisKA"/>
    <property type="match status" value="1"/>
</dbReference>
<comment type="catalytic activity">
    <reaction evidence="1">
        <text>ATP + protein L-histidine = ADP + protein N-phospho-L-histidine.</text>
        <dbReference type="EC" id="2.7.13.3"/>
    </reaction>
</comment>
<keyword evidence="9" id="KW-0902">Two-component regulatory system</keyword>
<name>A0A7W9F2A1_9SPHN</name>
<dbReference type="SUPFAM" id="SSF55874">
    <property type="entry name" value="ATPase domain of HSP90 chaperone/DNA topoisomerase II/histidine kinase"/>
    <property type="match status" value="1"/>
</dbReference>
<proteinExistence type="predicted"/>
<feature type="domain" description="HAMP" evidence="13">
    <location>
        <begin position="247"/>
        <end position="302"/>
    </location>
</feature>
<dbReference type="PANTHER" id="PTHR45436">
    <property type="entry name" value="SENSOR HISTIDINE KINASE YKOH"/>
    <property type="match status" value="1"/>
</dbReference>
<evidence type="ECO:0000256" key="3">
    <source>
        <dbReference type="ARBA" id="ARBA00012438"/>
    </source>
</evidence>
<dbReference type="Pfam" id="PF02518">
    <property type="entry name" value="HATPase_c"/>
    <property type="match status" value="1"/>
</dbReference>
<dbReference type="InterPro" id="IPR003660">
    <property type="entry name" value="HAMP_dom"/>
</dbReference>
<dbReference type="GO" id="GO:0016020">
    <property type="term" value="C:membrane"/>
    <property type="evidence" value="ECO:0007669"/>
    <property type="project" value="UniProtKB-SubCell"/>
</dbReference>
<sequence>MSTFRPRGKSTGNHELDRDLALAWSGRWTLVTRILAVNIFALALLAGGFFYLDSYRSRLIDQRIDQSTVQATLIGEAIDAARPTDRSALIARLGQSTKLRLRLYGPDGRLMDDSWRHEAPTYELRDPSTEGWRRQVARALDRGVDMVVGADVPEMFVEPEYDRAAAWPEVRAVLAGDLVEAHVRRAPDRTLVVSVASPLPMRGRGVLFITGNARDITRIVREERLRLGIVLAVVILTSIVLSVFLARTIARPLRHLAIAAQRVRLGRSREVQVPRLPSRRDEIGMLARALSDMTQALRQRIDATEAFAADVTHELKNPLASLRSAIDSLDVVTDVELRARLIAIVHDDVRRLDRLITDISEASRVDSELARAKFEFVDLGTMIEGLTRSREDRGIDGGVRIAFARPHRGSAVVLGDGSRLTRVVENLIDNAVSFSPRDGLVQIGATRIGDRVTVWVEDEGPGVPAASREDIFRRFHSVRPEGETFGRHSGLGLAIAKATVEGHQGWITVRDRDSGASGARFVIDLPAAEL</sequence>
<dbReference type="Pfam" id="PF00672">
    <property type="entry name" value="HAMP"/>
    <property type="match status" value="1"/>
</dbReference>
<evidence type="ECO:0000256" key="2">
    <source>
        <dbReference type="ARBA" id="ARBA00004370"/>
    </source>
</evidence>
<dbReference type="SUPFAM" id="SSF158472">
    <property type="entry name" value="HAMP domain-like"/>
    <property type="match status" value="1"/>
</dbReference>
<evidence type="ECO:0000256" key="5">
    <source>
        <dbReference type="ARBA" id="ARBA00022679"/>
    </source>
</evidence>
<keyword evidence="5 14" id="KW-0808">Transferase</keyword>
<dbReference type="SMART" id="SM00388">
    <property type="entry name" value="HisKA"/>
    <property type="match status" value="1"/>
</dbReference>
<dbReference type="EMBL" id="JACIJR010000002">
    <property type="protein sequence ID" value="MBB5728584.1"/>
    <property type="molecule type" value="Genomic_DNA"/>
</dbReference>
<keyword evidence="7 14" id="KW-0418">Kinase</keyword>
<feature type="transmembrane region" description="Helical" evidence="11">
    <location>
        <begin position="30"/>
        <end position="52"/>
    </location>
</feature>
<keyword evidence="15" id="KW-1185">Reference proteome</keyword>
<evidence type="ECO:0000256" key="11">
    <source>
        <dbReference type="SAM" id="Phobius"/>
    </source>
</evidence>
<organism evidence="14 15">
    <name type="scientific">Sphingomonas prati</name>
    <dbReference type="NCBI Taxonomy" id="1843237"/>
    <lineage>
        <taxon>Bacteria</taxon>
        <taxon>Pseudomonadati</taxon>
        <taxon>Pseudomonadota</taxon>
        <taxon>Alphaproteobacteria</taxon>
        <taxon>Sphingomonadales</taxon>
        <taxon>Sphingomonadaceae</taxon>
        <taxon>Sphingomonas</taxon>
    </lineage>
</organism>
<dbReference type="Proteomes" id="UP000546701">
    <property type="component" value="Unassembled WGS sequence"/>
</dbReference>
<dbReference type="PROSITE" id="PS50885">
    <property type="entry name" value="HAMP"/>
    <property type="match status" value="1"/>
</dbReference>
<dbReference type="Gene3D" id="6.10.340.10">
    <property type="match status" value="1"/>
</dbReference>
<comment type="subcellular location">
    <subcellularLocation>
        <location evidence="2">Membrane</location>
    </subcellularLocation>
</comment>
<evidence type="ECO:0000256" key="6">
    <source>
        <dbReference type="ARBA" id="ARBA00022692"/>
    </source>
</evidence>
<evidence type="ECO:0000256" key="1">
    <source>
        <dbReference type="ARBA" id="ARBA00000085"/>
    </source>
</evidence>
<gene>
    <name evidence="14" type="ORF">FHS99_001054</name>
</gene>
<dbReference type="PANTHER" id="PTHR45436:SF5">
    <property type="entry name" value="SENSOR HISTIDINE KINASE TRCS"/>
    <property type="match status" value="1"/>
</dbReference>
<keyword evidence="10 11" id="KW-0472">Membrane</keyword>
<dbReference type="SMART" id="SM00387">
    <property type="entry name" value="HATPase_c"/>
    <property type="match status" value="1"/>
</dbReference>
<dbReference type="OrthoDB" id="9805942at2"/>
<dbReference type="InterPro" id="IPR050428">
    <property type="entry name" value="TCS_sensor_his_kinase"/>
</dbReference>
<dbReference type="InterPro" id="IPR003594">
    <property type="entry name" value="HATPase_dom"/>
</dbReference>
<evidence type="ECO:0000313" key="14">
    <source>
        <dbReference type="EMBL" id="MBB5728584.1"/>
    </source>
</evidence>
<dbReference type="EC" id="2.7.13.3" evidence="3"/>
<dbReference type="PRINTS" id="PR00344">
    <property type="entry name" value="BCTRLSENSOR"/>
</dbReference>
<dbReference type="Pfam" id="PF13755">
    <property type="entry name" value="Sensor_TM1"/>
    <property type="match status" value="1"/>
</dbReference>
<reference evidence="14 15" key="1">
    <citation type="submission" date="2020-08" db="EMBL/GenBank/DDBJ databases">
        <title>Genomic Encyclopedia of Type Strains, Phase IV (KMG-IV): sequencing the most valuable type-strain genomes for metagenomic binning, comparative biology and taxonomic classification.</title>
        <authorList>
            <person name="Goeker M."/>
        </authorList>
    </citation>
    <scope>NUCLEOTIDE SEQUENCE [LARGE SCALE GENOMIC DNA]</scope>
    <source>
        <strain evidence="14 15">DSM 103336</strain>
    </source>
</reference>
<evidence type="ECO:0000256" key="4">
    <source>
        <dbReference type="ARBA" id="ARBA00022553"/>
    </source>
</evidence>
<feature type="transmembrane region" description="Helical" evidence="11">
    <location>
        <begin position="227"/>
        <end position="246"/>
    </location>
</feature>
<evidence type="ECO:0000256" key="9">
    <source>
        <dbReference type="ARBA" id="ARBA00023012"/>
    </source>
</evidence>
<dbReference type="AlphaFoldDB" id="A0A7W9F2A1"/>
<dbReference type="SUPFAM" id="SSF47384">
    <property type="entry name" value="Homodimeric domain of signal transducing histidine kinase"/>
    <property type="match status" value="1"/>
</dbReference>
<dbReference type="Pfam" id="PF00512">
    <property type="entry name" value="HisKA"/>
    <property type="match status" value="1"/>
</dbReference>
<evidence type="ECO:0000256" key="10">
    <source>
        <dbReference type="ARBA" id="ARBA00023136"/>
    </source>
</evidence>
<dbReference type="InterPro" id="IPR004358">
    <property type="entry name" value="Sig_transdc_His_kin-like_C"/>
</dbReference>
<evidence type="ECO:0000256" key="8">
    <source>
        <dbReference type="ARBA" id="ARBA00022989"/>
    </source>
</evidence>
<dbReference type="GO" id="GO:0000155">
    <property type="term" value="F:phosphorelay sensor kinase activity"/>
    <property type="evidence" value="ECO:0007669"/>
    <property type="project" value="InterPro"/>
</dbReference>
<dbReference type="CDD" id="cd06225">
    <property type="entry name" value="HAMP"/>
    <property type="match status" value="1"/>
</dbReference>
<dbReference type="Gene3D" id="1.10.287.130">
    <property type="match status" value="1"/>
</dbReference>
<protein>
    <recommendedName>
        <fullName evidence="3">histidine kinase</fullName>
        <ecNumber evidence="3">2.7.13.3</ecNumber>
    </recommendedName>
</protein>
<keyword evidence="6 11" id="KW-0812">Transmembrane</keyword>
<feature type="domain" description="Histidine kinase" evidence="12">
    <location>
        <begin position="310"/>
        <end position="529"/>
    </location>
</feature>